<name>A0A7G6X052_9ACTN</name>
<dbReference type="AlphaFoldDB" id="A0A7G6X052"/>
<protein>
    <recommendedName>
        <fullName evidence="4">Secreted protein</fullName>
    </recommendedName>
</protein>
<gene>
    <name evidence="2" type="ORF">F1D05_18970</name>
</gene>
<proteinExistence type="predicted"/>
<evidence type="ECO:0000256" key="1">
    <source>
        <dbReference type="SAM" id="SignalP"/>
    </source>
</evidence>
<keyword evidence="1" id="KW-0732">Signal</keyword>
<keyword evidence="3" id="KW-1185">Reference proteome</keyword>
<evidence type="ECO:0000313" key="2">
    <source>
        <dbReference type="EMBL" id="QNE19617.1"/>
    </source>
</evidence>
<evidence type="ECO:0000313" key="3">
    <source>
        <dbReference type="Proteomes" id="UP000515563"/>
    </source>
</evidence>
<reference evidence="2 3" key="2">
    <citation type="journal article" date="2020" name="Microbiol. Resour. Announc.">
        <title>Antarctic desert soil bacteria exhibit high novel natural product potential, evaluated through long-read genome sequencing and comparative genomics.</title>
        <authorList>
            <person name="Benaud N."/>
            <person name="Edwards R.J."/>
            <person name="Amos T.G."/>
            <person name="D'Agostino P.M."/>
            <person name="Gutierrez-Chavez C."/>
            <person name="Montgomery K."/>
            <person name="Nicetic I."/>
            <person name="Ferrari B.C."/>
        </authorList>
    </citation>
    <scope>NUCLEOTIDE SEQUENCE [LARGE SCALE GENOMIC DNA]</scope>
    <source>
        <strain evidence="2 3">SPB151</strain>
    </source>
</reference>
<evidence type="ECO:0008006" key="4">
    <source>
        <dbReference type="Google" id="ProtNLM"/>
    </source>
</evidence>
<dbReference type="EMBL" id="CP043661">
    <property type="protein sequence ID" value="QNE19617.1"/>
    <property type="molecule type" value="Genomic_DNA"/>
</dbReference>
<organism evidence="2 3">
    <name type="scientific">Kribbella qitaiheensis</name>
    <dbReference type="NCBI Taxonomy" id="1544730"/>
    <lineage>
        <taxon>Bacteria</taxon>
        <taxon>Bacillati</taxon>
        <taxon>Actinomycetota</taxon>
        <taxon>Actinomycetes</taxon>
        <taxon>Propionibacteriales</taxon>
        <taxon>Kribbellaceae</taxon>
        <taxon>Kribbella</taxon>
    </lineage>
</organism>
<feature type="signal peptide" evidence="1">
    <location>
        <begin position="1"/>
        <end position="30"/>
    </location>
</feature>
<sequence>MNVKLGLKSALAVPLAAVTVLIASAGSAQAATNPGPAAALKPSVIQAVGLPYTGTVTGLSGGSGGVTSPVFSTNSTGKICVDPNLHNEHDATGGAQNNDNNFRVEVYKDNSISDELQRTIQFSLSSQLKTCVNGLTTNHNYYIKTKKNLMRDGQTMGGTVVISYT</sequence>
<feature type="chain" id="PRO_5028836199" description="Secreted protein" evidence="1">
    <location>
        <begin position="31"/>
        <end position="165"/>
    </location>
</feature>
<reference evidence="3" key="1">
    <citation type="submission" date="2019-09" db="EMBL/GenBank/DDBJ databases">
        <title>Antimicrobial potential of Antarctic Bacteria.</title>
        <authorList>
            <person name="Benaud N."/>
            <person name="Edwards R.J."/>
            <person name="Ferrari B.C."/>
        </authorList>
    </citation>
    <scope>NUCLEOTIDE SEQUENCE [LARGE SCALE GENOMIC DNA]</scope>
    <source>
        <strain evidence="3">SPB151</strain>
    </source>
</reference>
<dbReference type="Proteomes" id="UP000515563">
    <property type="component" value="Chromosome"/>
</dbReference>
<accession>A0A7G6X052</accession>
<dbReference type="KEGG" id="kqi:F1D05_18970"/>
<dbReference type="RefSeq" id="WP_185448897.1">
    <property type="nucleotide sequence ID" value="NZ_CP043661.1"/>
</dbReference>